<dbReference type="InterPro" id="IPR016093">
    <property type="entry name" value="MIR_motif"/>
</dbReference>
<dbReference type="PANTHER" id="PTHR46809">
    <property type="entry name" value="STROMAL CELL-DERIVED FACTOR 2-LIKE PROTEIN"/>
    <property type="match status" value="1"/>
</dbReference>
<dbReference type="SUPFAM" id="SSF82109">
    <property type="entry name" value="MIR domain"/>
    <property type="match status" value="1"/>
</dbReference>
<keyword evidence="7" id="KW-1185">Reference proteome</keyword>
<dbReference type="GO" id="GO:0005576">
    <property type="term" value="C:extracellular region"/>
    <property type="evidence" value="ECO:0007669"/>
    <property type="project" value="UniProtKB-SubCell"/>
</dbReference>
<dbReference type="PANTHER" id="PTHR46809:SF2">
    <property type="entry name" value="GH21273P"/>
    <property type="match status" value="1"/>
</dbReference>
<feature type="domain" description="MIR" evidence="5">
    <location>
        <begin position="90"/>
        <end position="145"/>
    </location>
</feature>
<dbReference type="Gene3D" id="2.80.10.50">
    <property type="match status" value="1"/>
</dbReference>
<sequence>IVYSMSRIRLLLGFIFALLNSSALGLEYDFVTSGSVTKLMNKVYTVRLHSHDVKYGSGSGQQSVTGMNSQNDANSYWQVRSPTDEHITRGTPIKCGQSIRLTHINTNTNLHSHHFKAPLSKEQEVSAFGTDGEGDHLDNWVVVCSGKYWKRNNFVRFQHKETKAYLTCSDQVFGRPIHGQQEVMATLRDDTGSANYWKSMEGVFLKPTETPNKN</sequence>
<dbReference type="FunCoup" id="H2XJL7">
    <property type="interactions" value="884"/>
</dbReference>
<feature type="chain" id="PRO_5003577929" description="MIR domain-containing protein" evidence="4">
    <location>
        <begin position="26"/>
        <end position="214"/>
    </location>
</feature>
<organism evidence="6 7">
    <name type="scientific">Ciona intestinalis</name>
    <name type="common">Transparent sea squirt</name>
    <name type="synonym">Ascidia intestinalis</name>
    <dbReference type="NCBI Taxonomy" id="7719"/>
    <lineage>
        <taxon>Eukaryota</taxon>
        <taxon>Metazoa</taxon>
        <taxon>Chordata</taxon>
        <taxon>Tunicata</taxon>
        <taxon>Ascidiacea</taxon>
        <taxon>Phlebobranchia</taxon>
        <taxon>Cionidae</taxon>
        <taxon>Ciona</taxon>
    </lineage>
</organism>
<keyword evidence="3" id="KW-0677">Repeat</keyword>
<reference evidence="6" key="2">
    <citation type="journal article" date="2008" name="Genome Biol.">
        <title>Improved genome assembly and evidence-based global gene model set for the chordate Ciona intestinalis: new insight into intron and operon populations.</title>
        <authorList>
            <person name="Satou Y."/>
            <person name="Mineta K."/>
            <person name="Ogasawara M."/>
            <person name="Sasakura Y."/>
            <person name="Shoguchi E."/>
            <person name="Ueno K."/>
            <person name="Yamada L."/>
            <person name="Matsumoto J."/>
            <person name="Wasserscheid J."/>
            <person name="Dewar K."/>
            <person name="Wiley G.B."/>
            <person name="Macmil S.L."/>
            <person name="Roe B.A."/>
            <person name="Zeller R.W."/>
            <person name="Hastings K.E."/>
            <person name="Lemaire P."/>
            <person name="Lindquist E."/>
            <person name="Endo T."/>
            <person name="Hotta K."/>
            <person name="Inaba K."/>
        </authorList>
    </citation>
    <scope>NUCLEOTIDE SEQUENCE [LARGE SCALE GENOMIC DNA]</scope>
    <source>
        <strain evidence="6">wild type</strain>
    </source>
</reference>
<dbReference type="CDD" id="cd23293">
    <property type="entry name" value="beta-trefoil_MIR_SDF2_meta"/>
    <property type="match status" value="1"/>
</dbReference>
<evidence type="ECO:0000313" key="6">
    <source>
        <dbReference type="Ensembl" id="ENSCINP00000029849.1"/>
    </source>
</evidence>
<name>H2XJL7_CIOIN</name>
<feature type="domain" description="MIR" evidence="5">
    <location>
        <begin position="146"/>
        <end position="202"/>
    </location>
</feature>
<evidence type="ECO:0000313" key="7">
    <source>
        <dbReference type="Proteomes" id="UP000008144"/>
    </source>
</evidence>
<protein>
    <recommendedName>
        <fullName evidence="5">MIR domain-containing protein</fullName>
    </recommendedName>
</protein>
<dbReference type="Pfam" id="PF02815">
    <property type="entry name" value="MIR"/>
    <property type="match status" value="1"/>
</dbReference>
<evidence type="ECO:0000256" key="2">
    <source>
        <dbReference type="ARBA" id="ARBA00022729"/>
    </source>
</evidence>
<feature type="signal peptide" evidence="4">
    <location>
        <begin position="1"/>
        <end position="25"/>
    </location>
</feature>
<evidence type="ECO:0000259" key="5">
    <source>
        <dbReference type="PROSITE" id="PS50919"/>
    </source>
</evidence>
<dbReference type="PROSITE" id="PS50919">
    <property type="entry name" value="MIR"/>
    <property type="match status" value="3"/>
</dbReference>
<reference evidence="6" key="4">
    <citation type="submission" date="2025-09" db="UniProtKB">
        <authorList>
            <consortium name="Ensembl"/>
        </authorList>
    </citation>
    <scope>IDENTIFICATION</scope>
</reference>
<dbReference type="EMBL" id="EAAA01001433">
    <property type="status" value="NOT_ANNOTATED_CDS"/>
    <property type="molecule type" value="Genomic_DNA"/>
</dbReference>
<feature type="domain" description="MIR" evidence="5">
    <location>
        <begin position="28"/>
        <end position="82"/>
    </location>
</feature>
<dbReference type="SMART" id="SM00472">
    <property type="entry name" value="MIR"/>
    <property type="match status" value="3"/>
</dbReference>
<comment type="subcellular location">
    <subcellularLocation>
        <location evidence="1">Secreted</location>
    </subcellularLocation>
</comment>
<dbReference type="STRING" id="7719.ENSCINP00000029849"/>
<accession>H2XJL7</accession>
<proteinExistence type="predicted"/>
<keyword evidence="2 4" id="KW-0732">Signal</keyword>
<dbReference type="InterPro" id="IPR036300">
    <property type="entry name" value="MIR_dom_sf"/>
</dbReference>
<dbReference type="GO" id="GO:0005783">
    <property type="term" value="C:endoplasmic reticulum"/>
    <property type="evidence" value="ECO:0007669"/>
    <property type="project" value="UniProtKB-ARBA"/>
</dbReference>
<evidence type="ECO:0000256" key="3">
    <source>
        <dbReference type="ARBA" id="ARBA00022737"/>
    </source>
</evidence>
<dbReference type="OMA" id="NYWRAME"/>
<evidence type="ECO:0000256" key="1">
    <source>
        <dbReference type="ARBA" id="ARBA00004613"/>
    </source>
</evidence>
<dbReference type="InParanoid" id="H2XJL7"/>
<dbReference type="FunFam" id="2.80.10.50:FF:000023">
    <property type="entry name" value="Stromal cell-derived factor 2-like 1"/>
    <property type="match status" value="1"/>
</dbReference>
<reference evidence="7" key="1">
    <citation type="journal article" date="2002" name="Science">
        <title>The draft genome of Ciona intestinalis: insights into chordate and vertebrate origins.</title>
        <authorList>
            <person name="Dehal P."/>
            <person name="Satou Y."/>
            <person name="Campbell R.K."/>
            <person name="Chapman J."/>
            <person name="Degnan B."/>
            <person name="De Tomaso A."/>
            <person name="Davidson B."/>
            <person name="Di Gregorio A."/>
            <person name="Gelpke M."/>
            <person name="Goodstein D.M."/>
            <person name="Harafuji N."/>
            <person name="Hastings K.E."/>
            <person name="Ho I."/>
            <person name="Hotta K."/>
            <person name="Huang W."/>
            <person name="Kawashima T."/>
            <person name="Lemaire P."/>
            <person name="Martinez D."/>
            <person name="Meinertzhagen I.A."/>
            <person name="Necula S."/>
            <person name="Nonaka M."/>
            <person name="Putnam N."/>
            <person name="Rash S."/>
            <person name="Saiga H."/>
            <person name="Satake M."/>
            <person name="Terry A."/>
            <person name="Yamada L."/>
            <person name="Wang H.G."/>
            <person name="Awazu S."/>
            <person name="Azumi K."/>
            <person name="Boore J."/>
            <person name="Branno M."/>
            <person name="Chin-Bow S."/>
            <person name="DeSantis R."/>
            <person name="Doyle S."/>
            <person name="Francino P."/>
            <person name="Keys D.N."/>
            <person name="Haga S."/>
            <person name="Hayashi H."/>
            <person name="Hino K."/>
            <person name="Imai K.S."/>
            <person name="Inaba K."/>
            <person name="Kano S."/>
            <person name="Kobayashi K."/>
            <person name="Kobayashi M."/>
            <person name="Lee B.I."/>
            <person name="Makabe K.W."/>
            <person name="Manohar C."/>
            <person name="Matassi G."/>
            <person name="Medina M."/>
            <person name="Mochizuki Y."/>
            <person name="Mount S."/>
            <person name="Morishita T."/>
            <person name="Miura S."/>
            <person name="Nakayama A."/>
            <person name="Nishizaka S."/>
            <person name="Nomoto H."/>
            <person name="Ohta F."/>
            <person name="Oishi K."/>
            <person name="Rigoutsos I."/>
            <person name="Sano M."/>
            <person name="Sasaki A."/>
            <person name="Sasakura Y."/>
            <person name="Shoguchi E."/>
            <person name="Shin-i T."/>
            <person name="Spagnuolo A."/>
            <person name="Stainier D."/>
            <person name="Suzuki M.M."/>
            <person name="Tassy O."/>
            <person name="Takatori N."/>
            <person name="Tokuoka M."/>
            <person name="Yagi K."/>
            <person name="Yoshizaki F."/>
            <person name="Wada S."/>
            <person name="Zhang C."/>
            <person name="Hyatt P.D."/>
            <person name="Larimer F."/>
            <person name="Detter C."/>
            <person name="Doggett N."/>
            <person name="Glavina T."/>
            <person name="Hawkins T."/>
            <person name="Richardson P."/>
            <person name="Lucas S."/>
            <person name="Kohara Y."/>
            <person name="Levine M."/>
            <person name="Satoh N."/>
            <person name="Rokhsar D.S."/>
        </authorList>
    </citation>
    <scope>NUCLEOTIDE SEQUENCE [LARGE SCALE GENOMIC DNA]</scope>
</reference>
<evidence type="ECO:0000256" key="4">
    <source>
        <dbReference type="SAM" id="SignalP"/>
    </source>
</evidence>
<reference evidence="6" key="3">
    <citation type="submission" date="2025-08" db="UniProtKB">
        <authorList>
            <consortium name="Ensembl"/>
        </authorList>
    </citation>
    <scope>IDENTIFICATION</scope>
</reference>
<dbReference type="Ensembl" id="ENSCINT00000033074.1">
    <property type="protein sequence ID" value="ENSCINP00000029849.1"/>
    <property type="gene ID" value="ENSCING00000018806.1"/>
</dbReference>
<dbReference type="Proteomes" id="UP000008144">
    <property type="component" value="Chromosome 2"/>
</dbReference>
<dbReference type="AlphaFoldDB" id="H2XJL7"/>
<dbReference type="GO" id="GO:0032991">
    <property type="term" value="C:protein-containing complex"/>
    <property type="evidence" value="ECO:0007669"/>
    <property type="project" value="UniProtKB-ARBA"/>
</dbReference>
<dbReference type="GeneTree" id="ENSGT00940000158885"/>
<dbReference type="HOGENOM" id="CLU_078126_0_0_1"/>